<dbReference type="InterPro" id="IPR025734">
    <property type="entry name" value="EspG"/>
</dbReference>
<proteinExistence type="inferred from homology"/>
<evidence type="ECO:0000313" key="5">
    <source>
        <dbReference type="EMBL" id="NYH79347.1"/>
    </source>
</evidence>
<gene>
    <name evidence="5" type="ORF">FHR84_002681</name>
</gene>
<dbReference type="AlphaFoldDB" id="A0A852Z9X4"/>
<comment type="subcellular location">
    <subcellularLocation>
        <location evidence="1">Cytoplasm</location>
    </subcellularLocation>
</comment>
<dbReference type="EMBL" id="JACBYW010000004">
    <property type="protein sequence ID" value="NYH79347.1"/>
    <property type="molecule type" value="Genomic_DNA"/>
</dbReference>
<reference evidence="5 6" key="1">
    <citation type="submission" date="2020-07" db="EMBL/GenBank/DDBJ databases">
        <title>Genomic Encyclopedia of Type Strains, Phase III (KMG-III): the genomes of soil and plant-associated and newly described type strains.</title>
        <authorList>
            <person name="Whitman W."/>
        </authorList>
    </citation>
    <scope>NUCLEOTIDE SEQUENCE [LARGE SCALE GENOMIC DNA]</scope>
    <source>
        <strain evidence="5 6">CECT 8576</strain>
    </source>
</reference>
<comment type="similarity">
    <text evidence="2">Belongs to the EspG family.</text>
</comment>
<evidence type="ECO:0000313" key="6">
    <source>
        <dbReference type="Proteomes" id="UP000548304"/>
    </source>
</evidence>
<evidence type="ECO:0000256" key="3">
    <source>
        <dbReference type="ARBA" id="ARBA00022490"/>
    </source>
</evidence>
<sequence>MIGAVDRELRTEPVELSSPEFDVLREHLGMERLPLVLKVPSPGRTHAERRELVEHVWRGLDDRGLCGTGGLHERLERMLRMLAAPRYEVDGRCWFGRSVRVFAAGTGRSESDEAVVVTKEDETVSLRPAAATGLAREAVSAVLPDAPVGTGRSVTLPSETLDAAAAEAADDLMRLRESLRSRGVRDEDAETLAWMLEGVRSRGQFGVAVRRPRSGRRRAEQVVGFFESERGRYTQLRGASPSGELWTTVAPADRRGLVGRLENLLGETDQ</sequence>
<evidence type="ECO:0008006" key="7">
    <source>
        <dbReference type="Google" id="ProtNLM"/>
    </source>
</evidence>
<evidence type="ECO:0000256" key="4">
    <source>
        <dbReference type="ARBA" id="ARBA00023186"/>
    </source>
</evidence>
<evidence type="ECO:0000256" key="1">
    <source>
        <dbReference type="ARBA" id="ARBA00004496"/>
    </source>
</evidence>
<protein>
    <recommendedName>
        <fullName evidence="7">EspG family protein</fullName>
    </recommendedName>
</protein>
<name>A0A852Z9X4_9ACTN</name>
<keyword evidence="3" id="KW-0963">Cytoplasm</keyword>
<keyword evidence="6" id="KW-1185">Reference proteome</keyword>
<dbReference type="Proteomes" id="UP000548304">
    <property type="component" value="Unassembled WGS sequence"/>
</dbReference>
<dbReference type="RefSeq" id="WP_179535747.1">
    <property type="nucleotide sequence ID" value="NZ_JACBYW010000004.1"/>
</dbReference>
<evidence type="ECO:0000256" key="2">
    <source>
        <dbReference type="ARBA" id="ARBA00006411"/>
    </source>
</evidence>
<organism evidence="5 6">
    <name type="scientific">Actinopolyspora biskrensis</name>
    <dbReference type="NCBI Taxonomy" id="1470178"/>
    <lineage>
        <taxon>Bacteria</taxon>
        <taxon>Bacillati</taxon>
        <taxon>Actinomycetota</taxon>
        <taxon>Actinomycetes</taxon>
        <taxon>Actinopolysporales</taxon>
        <taxon>Actinopolysporaceae</taxon>
        <taxon>Actinopolyspora</taxon>
    </lineage>
</organism>
<dbReference type="Pfam" id="PF14011">
    <property type="entry name" value="ESX-1_EspG"/>
    <property type="match status" value="1"/>
</dbReference>
<comment type="caution">
    <text evidence="5">The sequence shown here is derived from an EMBL/GenBank/DDBJ whole genome shotgun (WGS) entry which is preliminary data.</text>
</comment>
<accession>A0A852Z9X4</accession>
<keyword evidence="4" id="KW-0143">Chaperone</keyword>